<dbReference type="EMBL" id="JAVSOO010000005">
    <property type="protein sequence ID" value="MDT4285937.1"/>
    <property type="molecule type" value="Genomic_DNA"/>
</dbReference>
<comment type="caution">
    <text evidence="1">The sequence shown here is derived from an EMBL/GenBank/DDBJ whole genome shotgun (WGS) entry which is preliminary data.</text>
</comment>
<dbReference type="Proteomes" id="UP001269271">
    <property type="component" value="Unassembled WGS sequence"/>
</dbReference>
<name>A0ABU3IEE8_STAHA</name>
<gene>
    <name evidence="1" type="ORF">RO950_02735</name>
</gene>
<reference evidence="1 2" key="1">
    <citation type="submission" date="2023-08" db="EMBL/GenBank/DDBJ databases">
        <title>Genomic surveillance of Staphylococcus haemolyticus neonatal outbreak in southern France.</title>
        <authorList>
            <person name="Magnan C."/>
            <person name="Morsli M."/>
            <person name="Thiery B."/>
            <person name="Salipante F."/>
            <person name="Attar J."/>
            <person name="Massimo D.M."/>
            <person name="Ory J."/>
            <person name="Pantel A."/>
            <person name="Lavigne J.-P."/>
        </authorList>
    </citation>
    <scope>NUCLEOTIDE SEQUENCE [LARGE SCALE GENOMIC DNA]</scope>
    <source>
        <strain evidence="1 2">NSH026</strain>
    </source>
</reference>
<evidence type="ECO:0000313" key="1">
    <source>
        <dbReference type="EMBL" id="MDT4285937.1"/>
    </source>
</evidence>
<proteinExistence type="predicted"/>
<dbReference type="Pfam" id="PF16784">
    <property type="entry name" value="HNHc_6"/>
    <property type="match status" value="1"/>
</dbReference>
<accession>A0ABU3IEE8</accession>
<sequence length="226" mass="26648">MPKIRNYITQDDGTTTVVIENVEIDNKTSLLLDNDLEVECEVKLVDPFLITDKQRRKVFALCNDIESYTGQPREYMREMFQDYVTFLYGYDKHISLSNCSREQARQVIEVILDWVFHNNIPLNYKTSDLLKNDKSFLYWATVNRNCVICGKRGELAHYEAVGRGMNRNKIEHYGKRVLALCREHHQEQHSSGIKTFNNKYHLNDSWIAVDERLNKMLKGQKVNFIY</sequence>
<evidence type="ECO:0000313" key="2">
    <source>
        <dbReference type="Proteomes" id="UP001269271"/>
    </source>
</evidence>
<dbReference type="RefSeq" id="WP_046309350.1">
    <property type="nucleotide sequence ID" value="NZ_CAJUXL010000176.1"/>
</dbReference>
<protein>
    <submittedName>
        <fullName evidence="1">HNHc nuclease</fullName>
    </submittedName>
</protein>
<dbReference type="InterPro" id="IPR041242">
    <property type="entry name" value="HNHc_6"/>
</dbReference>
<keyword evidence="2" id="KW-1185">Reference proteome</keyword>
<organism evidence="1 2">
    <name type="scientific">Staphylococcus haemolyticus</name>
    <dbReference type="NCBI Taxonomy" id="1283"/>
    <lineage>
        <taxon>Bacteria</taxon>
        <taxon>Bacillati</taxon>
        <taxon>Bacillota</taxon>
        <taxon>Bacilli</taxon>
        <taxon>Bacillales</taxon>
        <taxon>Staphylococcaceae</taxon>
        <taxon>Staphylococcus</taxon>
    </lineage>
</organism>